<gene>
    <name evidence="2" type="ORF">TNCT_193261</name>
</gene>
<keyword evidence="3" id="KW-1185">Reference proteome</keyword>
<dbReference type="Proteomes" id="UP000887116">
    <property type="component" value="Unassembled WGS sequence"/>
</dbReference>
<evidence type="ECO:0000256" key="1">
    <source>
        <dbReference type="SAM" id="Phobius"/>
    </source>
</evidence>
<keyword evidence="1" id="KW-0812">Transmembrane</keyword>
<comment type="caution">
    <text evidence="2">The sequence shown here is derived from an EMBL/GenBank/DDBJ whole genome shotgun (WGS) entry which is preliminary data.</text>
</comment>
<protein>
    <submittedName>
        <fullName evidence="2">Uncharacterized protein</fullName>
    </submittedName>
</protein>
<accession>A0A8X6HMR4</accession>
<dbReference type="EMBL" id="BMAO01018846">
    <property type="protein sequence ID" value="GFR26579.1"/>
    <property type="molecule type" value="Genomic_DNA"/>
</dbReference>
<name>A0A8X6HMR4_TRICU</name>
<evidence type="ECO:0000313" key="3">
    <source>
        <dbReference type="Proteomes" id="UP000887116"/>
    </source>
</evidence>
<dbReference type="AlphaFoldDB" id="A0A8X6HMR4"/>
<sequence>MASRLFQLARKEFARCFGKDARQPKDPKKQEEIEGMLLILGLFAVFFATVWIGDYPRRKKIKDREERLQKYRKERELREKEDMTYR</sequence>
<proteinExistence type="predicted"/>
<evidence type="ECO:0000313" key="2">
    <source>
        <dbReference type="EMBL" id="GFR26579.1"/>
    </source>
</evidence>
<keyword evidence="1" id="KW-0472">Membrane</keyword>
<keyword evidence="1" id="KW-1133">Transmembrane helix</keyword>
<organism evidence="2 3">
    <name type="scientific">Trichonephila clavata</name>
    <name type="common">Joro spider</name>
    <name type="synonym">Nephila clavata</name>
    <dbReference type="NCBI Taxonomy" id="2740835"/>
    <lineage>
        <taxon>Eukaryota</taxon>
        <taxon>Metazoa</taxon>
        <taxon>Ecdysozoa</taxon>
        <taxon>Arthropoda</taxon>
        <taxon>Chelicerata</taxon>
        <taxon>Arachnida</taxon>
        <taxon>Araneae</taxon>
        <taxon>Araneomorphae</taxon>
        <taxon>Entelegynae</taxon>
        <taxon>Araneoidea</taxon>
        <taxon>Nephilidae</taxon>
        <taxon>Trichonephila</taxon>
    </lineage>
</organism>
<feature type="transmembrane region" description="Helical" evidence="1">
    <location>
        <begin position="35"/>
        <end position="53"/>
    </location>
</feature>
<reference evidence="2" key="1">
    <citation type="submission" date="2020-07" db="EMBL/GenBank/DDBJ databases">
        <title>Multicomponent nature underlies the extraordinary mechanical properties of spider dragline silk.</title>
        <authorList>
            <person name="Kono N."/>
            <person name="Nakamura H."/>
            <person name="Mori M."/>
            <person name="Yoshida Y."/>
            <person name="Ohtoshi R."/>
            <person name="Malay A.D."/>
            <person name="Moran D.A.P."/>
            <person name="Tomita M."/>
            <person name="Numata K."/>
            <person name="Arakawa K."/>
        </authorList>
    </citation>
    <scope>NUCLEOTIDE SEQUENCE</scope>
</reference>